<reference evidence="4 5" key="1">
    <citation type="submission" date="2018-10" db="EMBL/GenBank/DDBJ databases">
        <title>Marmoricola sp. 4Q3S-7 whole genome shotgun sequence.</title>
        <authorList>
            <person name="Li F."/>
        </authorList>
    </citation>
    <scope>NUCLEOTIDE SEQUENCE [LARGE SCALE GENOMIC DNA]</scope>
    <source>
        <strain evidence="4 5">4Q3S-7</strain>
    </source>
</reference>
<name>A0A3L8P1C0_9ACTN</name>
<keyword evidence="3" id="KW-0472">Membrane</keyword>
<keyword evidence="2" id="KW-0378">Hydrolase</keyword>
<keyword evidence="3" id="KW-1133">Transmembrane helix</keyword>
<sequence length="129" mass="13633">MAESRVASVLERVVVVLLVVLVLVGGWTFLHSGKSHADPATSSDTGSSYVAESALSGAARSAVSRIDAGGPFPSSTDGTVYRNDAHLLPTQPTGYYHRYGVSGSALIVQGQDGTLYYSADAKRFEQIKR</sequence>
<keyword evidence="3" id="KW-0812">Transmembrane</keyword>
<evidence type="ECO:0000256" key="2">
    <source>
        <dbReference type="ARBA" id="ARBA00022801"/>
    </source>
</evidence>
<dbReference type="RefSeq" id="WP_121806048.1">
    <property type="nucleotide sequence ID" value="NZ_RDBE01000007.1"/>
</dbReference>
<evidence type="ECO:0000313" key="4">
    <source>
        <dbReference type="EMBL" id="RLV48944.1"/>
    </source>
</evidence>
<evidence type="ECO:0000313" key="5">
    <source>
        <dbReference type="Proteomes" id="UP000281708"/>
    </source>
</evidence>
<dbReference type="AlphaFoldDB" id="A0A3L8P1C0"/>
<gene>
    <name evidence="4" type="ORF">D9V37_10140</name>
</gene>
<dbReference type="GO" id="GO:0016787">
    <property type="term" value="F:hydrolase activity"/>
    <property type="evidence" value="ECO:0007669"/>
    <property type="project" value="UniProtKB-KW"/>
</dbReference>
<dbReference type="GO" id="GO:0003723">
    <property type="term" value="F:RNA binding"/>
    <property type="evidence" value="ECO:0007669"/>
    <property type="project" value="InterPro"/>
</dbReference>
<dbReference type="InterPro" id="IPR016191">
    <property type="entry name" value="Ribonuclease/ribotoxin"/>
</dbReference>
<organism evidence="4 5">
    <name type="scientific">Nocardioides mangrovicus</name>
    <dbReference type="NCBI Taxonomy" id="2478913"/>
    <lineage>
        <taxon>Bacteria</taxon>
        <taxon>Bacillati</taxon>
        <taxon>Actinomycetota</taxon>
        <taxon>Actinomycetes</taxon>
        <taxon>Propionibacteriales</taxon>
        <taxon>Nocardioidaceae</taxon>
        <taxon>Nocardioides</taxon>
    </lineage>
</organism>
<dbReference type="OrthoDB" id="5326845at2"/>
<dbReference type="Proteomes" id="UP000281708">
    <property type="component" value="Unassembled WGS sequence"/>
</dbReference>
<dbReference type="Pfam" id="PF00545">
    <property type="entry name" value="Ribonuclease"/>
    <property type="match status" value="1"/>
</dbReference>
<evidence type="ECO:0000256" key="3">
    <source>
        <dbReference type="SAM" id="Phobius"/>
    </source>
</evidence>
<dbReference type="Gene3D" id="3.10.450.30">
    <property type="entry name" value="Microbial ribonucleases"/>
    <property type="match status" value="1"/>
</dbReference>
<comment type="caution">
    <text evidence="4">The sequence shown here is derived from an EMBL/GenBank/DDBJ whole genome shotgun (WGS) entry which is preliminary data.</text>
</comment>
<feature type="transmembrane region" description="Helical" evidence="3">
    <location>
        <begin position="12"/>
        <end position="30"/>
    </location>
</feature>
<keyword evidence="5" id="KW-1185">Reference proteome</keyword>
<dbReference type="SUPFAM" id="SSF53933">
    <property type="entry name" value="Microbial ribonucleases"/>
    <property type="match status" value="1"/>
</dbReference>
<dbReference type="EMBL" id="RDBE01000007">
    <property type="protein sequence ID" value="RLV48944.1"/>
    <property type="molecule type" value="Genomic_DNA"/>
</dbReference>
<protein>
    <submittedName>
        <fullName evidence="4">Ribonuclease N</fullName>
    </submittedName>
</protein>
<evidence type="ECO:0000256" key="1">
    <source>
        <dbReference type="ARBA" id="ARBA00022722"/>
    </source>
</evidence>
<proteinExistence type="predicted"/>
<dbReference type="GO" id="GO:0004521">
    <property type="term" value="F:RNA endonuclease activity"/>
    <property type="evidence" value="ECO:0007669"/>
    <property type="project" value="InterPro"/>
</dbReference>
<accession>A0A3L8P1C0</accession>
<dbReference type="InterPro" id="IPR000026">
    <property type="entry name" value="N1-like"/>
</dbReference>
<keyword evidence="1" id="KW-0540">Nuclease</keyword>